<feature type="compositionally biased region" description="Basic residues" evidence="1">
    <location>
        <begin position="14"/>
        <end position="42"/>
    </location>
</feature>
<feature type="compositionally biased region" description="Basic and acidic residues" evidence="1">
    <location>
        <begin position="376"/>
        <end position="385"/>
    </location>
</feature>
<feature type="region of interest" description="Disordered" evidence="1">
    <location>
        <begin position="309"/>
        <end position="385"/>
    </location>
</feature>
<proteinExistence type="predicted"/>
<feature type="transmembrane region" description="Helical" evidence="2">
    <location>
        <begin position="69"/>
        <end position="88"/>
    </location>
</feature>
<dbReference type="EMBL" id="QXWP01000009">
    <property type="protein sequence ID" value="NBH31645.1"/>
    <property type="molecule type" value="Genomic_DNA"/>
</dbReference>
<accession>A0AB36BHV4</accession>
<feature type="compositionally biased region" description="Basic and acidic residues" evidence="1">
    <location>
        <begin position="341"/>
        <end position="368"/>
    </location>
</feature>
<evidence type="ECO:0000313" key="3">
    <source>
        <dbReference type="EMBL" id="NBH31645.1"/>
    </source>
</evidence>
<reference evidence="3 4" key="1">
    <citation type="submission" date="2018-08" db="EMBL/GenBank/DDBJ databases">
        <title>Murine metabolic-syndrome-specific gut microbial biobank.</title>
        <authorList>
            <person name="Liu C."/>
        </authorList>
    </citation>
    <scope>NUCLEOTIDE SEQUENCE [LARGE SCALE GENOMIC DNA]</scope>
    <source>
        <strain evidence="3 4">1XD21-27</strain>
    </source>
</reference>
<keyword evidence="2" id="KW-0812">Transmembrane</keyword>
<dbReference type="RefSeq" id="WP_160175650.1">
    <property type="nucleotide sequence ID" value="NZ_QXWP01000009.1"/>
</dbReference>
<keyword evidence="2" id="KW-1133">Transmembrane helix</keyword>
<evidence type="ECO:0000313" key="4">
    <source>
        <dbReference type="Proteomes" id="UP000481807"/>
    </source>
</evidence>
<feature type="compositionally biased region" description="Basic and acidic residues" evidence="1">
    <location>
        <begin position="309"/>
        <end position="334"/>
    </location>
</feature>
<comment type="caution">
    <text evidence="3">The sequence shown here is derived from an EMBL/GenBank/DDBJ whole genome shotgun (WGS) entry which is preliminary data.</text>
</comment>
<feature type="compositionally biased region" description="Basic and acidic residues" evidence="1">
    <location>
        <begin position="1"/>
        <end position="13"/>
    </location>
</feature>
<evidence type="ECO:0000256" key="2">
    <source>
        <dbReference type="SAM" id="Phobius"/>
    </source>
</evidence>
<dbReference type="Proteomes" id="UP000481807">
    <property type="component" value="Unassembled WGS sequence"/>
</dbReference>
<keyword evidence="2" id="KW-0472">Membrane</keyword>
<organism evidence="3 4">
    <name type="scientific">Staphylococcus warneri</name>
    <dbReference type="NCBI Taxonomy" id="1292"/>
    <lineage>
        <taxon>Bacteria</taxon>
        <taxon>Bacillati</taxon>
        <taxon>Bacillota</taxon>
        <taxon>Bacilli</taxon>
        <taxon>Bacillales</taxon>
        <taxon>Staphylococcaceae</taxon>
        <taxon>Staphylococcus</taxon>
    </lineage>
</organism>
<feature type="region of interest" description="Disordered" evidence="1">
    <location>
        <begin position="1"/>
        <end position="45"/>
    </location>
</feature>
<dbReference type="AlphaFoldDB" id="A0AB36BHV4"/>
<evidence type="ECO:0000256" key="1">
    <source>
        <dbReference type="SAM" id="MobiDB-lite"/>
    </source>
</evidence>
<name>A0AB36BHV4_STAWA</name>
<protein>
    <submittedName>
        <fullName evidence="3">Uncharacterized protein</fullName>
    </submittedName>
</protein>
<gene>
    <name evidence="3" type="ORF">D3Z30_11740</name>
</gene>
<sequence length="385" mass="43444">MFSKKDKNDNKKDKAIKKSKWRKSKNKDNKKPKKQKKKKNRNRDKDKYKIMGGLFGDRASSTLEGVVKGILFVVFVGCIVVGCGKMPFDHADMTKYSMGNTTPIGEQLEFSKSGAEVTIKDVWTDKKRDLTVVKLGYDKSARRKLSTTGKNYHLHMIADEGHKPKVSVKYGVLGTEGDGYLFIKGNLDRRAYQMVIANTLNLSTGDEGVTGETSSSNYNDENLEKAISNTDIEQANDKGMLFSGGNINKEDQPKADNIDFRVNPYSKTTHVYKGSFLNADGSINYGKVVEQTSVKDVMEKLDKDIKKSKGKLDSLKQSKKEFESRVKDDKKNSEAKSNLDQTKDSIKEEEKNLKALEEAKERYEKSDFDESSFGDMQDKIKVHTQ</sequence>